<proteinExistence type="predicted"/>
<gene>
    <name evidence="1" type="ORF">TNCT_289001</name>
</gene>
<evidence type="ECO:0000313" key="2">
    <source>
        <dbReference type="Proteomes" id="UP000887116"/>
    </source>
</evidence>
<name>A0A8X6H355_TRICU</name>
<dbReference type="AlphaFoldDB" id="A0A8X6H355"/>
<accession>A0A8X6H355</accession>
<sequence>MVITSSVPRDQQAWYTSPGTYIKKCLVIDLCFWEGSIESCSNVLSTVKKVSEKKVINLSVTFSSTRLLLMNARIDR</sequence>
<organism evidence="1 2">
    <name type="scientific">Trichonephila clavata</name>
    <name type="common">Joro spider</name>
    <name type="synonym">Nephila clavata</name>
    <dbReference type="NCBI Taxonomy" id="2740835"/>
    <lineage>
        <taxon>Eukaryota</taxon>
        <taxon>Metazoa</taxon>
        <taxon>Ecdysozoa</taxon>
        <taxon>Arthropoda</taxon>
        <taxon>Chelicerata</taxon>
        <taxon>Arachnida</taxon>
        <taxon>Araneae</taxon>
        <taxon>Araneomorphae</taxon>
        <taxon>Entelegynae</taxon>
        <taxon>Araneoidea</taxon>
        <taxon>Nephilidae</taxon>
        <taxon>Trichonephila</taxon>
    </lineage>
</organism>
<comment type="caution">
    <text evidence="1">The sequence shown here is derived from an EMBL/GenBank/DDBJ whole genome shotgun (WGS) entry which is preliminary data.</text>
</comment>
<keyword evidence="2" id="KW-1185">Reference proteome</keyword>
<dbReference type="EMBL" id="BMAO01027354">
    <property type="protein sequence ID" value="GFR16202.1"/>
    <property type="molecule type" value="Genomic_DNA"/>
</dbReference>
<reference evidence="1" key="1">
    <citation type="submission" date="2020-07" db="EMBL/GenBank/DDBJ databases">
        <title>Multicomponent nature underlies the extraordinary mechanical properties of spider dragline silk.</title>
        <authorList>
            <person name="Kono N."/>
            <person name="Nakamura H."/>
            <person name="Mori M."/>
            <person name="Yoshida Y."/>
            <person name="Ohtoshi R."/>
            <person name="Malay A.D."/>
            <person name="Moran D.A.P."/>
            <person name="Tomita M."/>
            <person name="Numata K."/>
            <person name="Arakawa K."/>
        </authorList>
    </citation>
    <scope>NUCLEOTIDE SEQUENCE</scope>
</reference>
<evidence type="ECO:0000313" key="1">
    <source>
        <dbReference type="EMBL" id="GFR16202.1"/>
    </source>
</evidence>
<dbReference type="Proteomes" id="UP000887116">
    <property type="component" value="Unassembled WGS sequence"/>
</dbReference>
<protein>
    <submittedName>
        <fullName evidence="1">Uncharacterized protein</fullName>
    </submittedName>
</protein>